<dbReference type="PANTHER" id="PTHR30572">
    <property type="entry name" value="MEMBRANE COMPONENT OF TRANSPORTER-RELATED"/>
    <property type="match status" value="1"/>
</dbReference>
<dbReference type="GO" id="GO:0005886">
    <property type="term" value="C:plasma membrane"/>
    <property type="evidence" value="ECO:0007669"/>
    <property type="project" value="TreeGrafter"/>
</dbReference>
<evidence type="ECO:0000256" key="1">
    <source>
        <dbReference type="SAM" id="Phobius"/>
    </source>
</evidence>
<dbReference type="PANTHER" id="PTHR30572:SF4">
    <property type="entry name" value="ABC TRANSPORTER PERMEASE YTRF"/>
    <property type="match status" value="1"/>
</dbReference>
<dbReference type="InterPro" id="IPR025857">
    <property type="entry name" value="MacB_PCD"/>
</dbReference>
<dbReference type="Proteomes" id="UP000095662">
    <property type="component" value="Unassembled WGS sequence"/>
</dbReference>
<keyword evidence="1" id="KW-0472">Membrane</keyword>
<dbReference type="STRING" id="39492.ERS852540_01449"/>
<feature type="transmembrane region" description="Helical" evidence="1">
    <location>
        <begin position="340"/>
        <end position="361"/>
    </location>
</feature>
<dbReference type="Pfam" id="PF12704">
    <property type="entry name" value="MacB_PCD"/>
    <property type="match status" value="1"/>
</dbReference>
<accession>A0A174ZJ24</accession>
<evidence type="ECO:0000313" key="4">
    <source>
        <dbReference type="Proteomes" id="UP000095662"/>
    </source>
</evidence>
<gene>
    <name evidence="3" type="ORF">ERS852540_01449</name>
</gene>
<name>A0A174ZJ24_9FIRM</name>
<feature type="transmembrane region" description="Helical" evidence="1">
    <location>
        <begin position="265"/>
        <end position="290"/>
    </location>
</feature>
<evidence type="ECO:0000313" key="3">
    <source>
        <dbReference type="EMBL" id="CUQ87164.1"/>
    </source>
</evidence>
<feature type="transmembrane region" description="Helical" evidence="1">
    <location>
        <begin position="310"/>
        <end position="334"/>
    </location>
</feature>
<feature type="transmembrane region" description="Helical" evidence="1">
    <location>
        <begin position="21"/>
        <end position="43"/>
    </location>
</feature>
<organism evidence="3 4">
    <name type="scientific">[Eubacterium] siraeum</name>
    <dbReference type="NCBI Taxonomy" id="39492"/>
    <lineage>
        <taxon>Bacteria</taxon>
        <taxon>Bacillati</taxon>
        <taxon>Bacillota</taxon>
        <taxon>Clostridia</taxon>
        <taxon>Eubacteriales</taxon>
        <taxon>Oscillospiraceae</taxon>
        <taxon>Oscillospiraceae incertae sedis</taxon>
    </lineage>
</organism>
<feature type="domain" description="MacB-like periplasmic core" evidence="2">
    <location>
        <begin position="76"/>
        <end position="234"/>
    </location>
</feature>
<dbReference type="GO" id="GO:0022857">
    <property type="term" value="F:transmembrane transporter activity"/>
    <property type="evidence" value="ECO:0007669"/>
    <property type="project" value="TreeGrafter"/>
</dbReference>
<dbReference type="EMBL" id="CZBY01000010">
    <property type="protein sequence ID" value="CUQ87164.1"/>
    <property type="molecule type" value="Genomic_DNA"/>
</dbReference>
<evidence type="ECO:0000259" key="2">
    <source>
        <dbReference type="Pfam" id="PF12704"/>
    </source>
</evidence>
<protein>
    <submittedName>
        <fullName evidence="3">MacB-like periplasmic core domain</fullName>
    </submittedName>
</protein>
<keyword evidence="1" id="KW-0812">Transmembrane</keyword>
<reference evidence="3 4" key="1">
    <citation type="submission" date="2015-09" db="EMBL/GenBank/DDBJ databases">
        <authorList>
            <consortium name="Pathogen Informatics"/>
        </authorList>
    </citation>
    <scope>NUCLEOTIDE SEQUENCE [LARGE SCALE GENOMIC DNA]</scope>
    <source>
        <strain evidence="3 4">2789STDY5834928</strain>
    </source>
</reference>
<dbReference type="OrthoDB" id="5022643at2"/>
<keyword evidence="1" id="KW-1133">Transmembrane helix</keyword>
<proteinExistence type="predicted"/>
<dbReference type="InterPro" id="IPR050250">
    <property type="entry name" value="Macrolide_Exporter_MacB"/>
</dbReference>
<sequence length="374" mass="41741">MNKQLIKIILFDIKSNLLSCLLLTFQMIVAFFVIGNLCSITAYKTVTVNALDGFDFPKNCYSPSSTDIYTDGGIVVDYDDIEKERNLSYYIAENYKTEGRSEFYEEKDGTEYALSVITEHYFDIFGFEVSKGRLFQNAEYGKDLSDNPPVVLGSDFENDYNIGDLYLDKYEVVGILKSGMKTTFLQGDKSSIVSVDDDVFIPVMSIESMKAQGIDYPTSLIYADDKSDLAAINDYAAENGMNTYNFISADETRQLIDLVSAKADISLIVISSIIIILAVFSMIQSTLLYVRKNIRELLIHMICGASQSDILLRISAEVLIINLVGVVVSSLIFMSLRTTLVFMLTGIATAVIAVVPVMVSIKRKPLIMQIKEEK</sequence>
<dbReference type="AlphaFoldDB" id="A0A174ZJ24"/>